<sequence>MVVNMVTLTLQNMELPKIWDLEVLDIKDPVERKNKTFLEEETLIHFKETIKVRKDRRYEVSLPWLAGHPPVYDMILHGTFKQVTLHIFTDTSAIGYACCAFLQCEEEDEVKVSFVSAKARVAHVQRPTIPRLELLGAAIGARIASTILETLNSPLKTHFWTDSMTVLGWITNSEPWNTFVGNRVREIRELTNVEY</sequence>
<gene>
    <name evidence="1" type="primary">AVEN_264608_1</name>
    <name evidence="1" type="ORF">TNCT_264701</name>
</gene>
<accession>A0A8X6HZX4</accession>
<reference evidence="1" key="1">
    <citation type="submission" date="2020-07" db="EMBL/GenBank/DDBJ databases">
        <title>Multicomponent nature underlies the extraordinary mechanical properties of spider dragline silk.</title>
        <authorList>
            <person name="Kono N."/>
            <person name="Nakamura H."/>
            <person name="Mori M."/>
            <person name="Yoshida Y."/>
            <person name="Ohtoshi R."/>
            <person name="Malay A.D."/>
            <person name="Moran D.A.P."/>
            <person name="Tomita M."/>
            <person name="Numata K."/>
            <person name="Arakawa K."/>
        </authorList>
    </citation>
    <scope>NUCLEOTIDE SEQUENCE</scope>
</reference>
<dbReference type="EMBL" id="BMAO01019829">
    <property type="protein sequence ID" value="GFR33181.1"/>
    <property type="molecule type" value="Genomic_DNA"/>
</dbReference>
<dbReference type="Pfam" id="PF05380">
    <property type="entry name" value="Peptidase_A17"/>
    <property type="match status" value="1"/>
</dbReference>
<protein>
    <submittedName>
        <fullName evidence="1">Integrase_H2C2 domain-containing protein</fullName>
    </submittedName>
</protein>
<dbReference type="AlphaFoldDB" id="A0A8X6HZX4"/>
<comment type="caution">
    <text evidence="1">The sequence shown here is derived from an EMBL/GenBank/DDBJ whole genome shotgun (WGS) entry which is preliminary data.</text>
</comment>
<name>A0A8X6HZX4_TRICU</name>
<keyword evidence="2" id="KW-1185">Reference proteome</keyword>
<dbReference type="Proteomes" id="UP000887116">
    <property type="component" value="Unassembled WGS sequence"/>
</dbReference>
<evidence type="ECO:0000313" key="2">
    <source>
        <dbReference type="Proteomes" id="UP000887116"/>
    </source>
</evidence>
<dbReference type="OrthoDB" id="5983986at2759"/>
<proteinExistence type="predicted"/>
<evidence type="ECO:0000313" key="1">
    <source>
        <dbReference type="EMBL" id="GFR33181.1"/>
    </source>
</evidence>
<organism evidence="1 2">
    <name type="scientific">Trichonephila clavata</name>
    <name type="common">Joro spider</name>
    <name type="synonym">Nephila clavata</name>
    <dbReference type="NCBI Taxonomy" id="2740835"/>
    <lineage>
        <taxon>Eukaryota</taxon>
        <taxon>Metazoa</taxon>
        <taxon>Ecdysozoa</taxon>
        <taxon>Arthropoda</taxon>
        <taxon>Chelicerata</taxon>
        <taxon>Arachnida</taxon>
        <taxon>Araneae</taxon>
        <taxon>Araneomorphae</taxon>
        <taxon>Entelegynae</taxon>
        <taxon>Araneoidea</taxon>
        <taxon>Nephilidae</taxon>
        <taxon>Trichonephila</taxon>
    </lineage>
</organism>
<dbReference type="InterPro" id="IPR008042">
    <property type="entry name" value="Retrotrans_Pao"/>
</dbReference>
<dbReference type="PANTHER" id="PTHR47331">
    <property type="entry name" value="PHD-TYPE DOMAIN-CONTAINING PROTEIN"/>
    <property type="match status" value="1"/>
</dbReference>